<name>A0A449AUJ0_9BACT</name>
<dbReference type="RefSeq" id="WP_027333627.1">
    <property type="nucleotide sequence ID" value="NZ_LR215024.1"/>
</dbReference>
<sequence length="157" mass="18672">MHLVLQSKDTQEPNNVSGSGIVNINSTSPSTPITRVYVRHGLWREGDFYVANNGARFSIKTHQINIFELDEKQLEWYLEDRKDTFKNWLKETYTELLQVIELAKEAYLEHLEDNNLEIDEESYHFKAISMFRRALLTNEECPYNPMLKYRDYFLDDK</sequence>
<dbReference type="KEGG" id="mgly:NCTC10194_00131"/>
<organism evidence="2 3">
    <name type="scientific">Mycoplasmopsis glycophila</name>
    <dbReference type="NCBI Taxonomy" id="171285"/>
    <lineage>
        <taxon>Bacteria</taxon>
        <taxon>Bacillati</taxon>
        <taxon>Mycoplasmatota</taxon>
        <taxon>Mycoplasmoidales</taxon>
        <taxon>Metamycoplasmataceae</taxon>
        <taxon>Mycoplasmopsis</taxon>
    </lineage>
</organism>
<gene>
    <name evidence="2" type="ORF">NCTC10194_00131</name>
</gene>
<keyword evidence="3" id="KW-1185">Reference proteome</keyword>
<evidence type="ECO:0000313" key="3">
    <source>
        <dbReference type="Proteomes" id="UP000290815"/>
    </source>
</evidence>
<dbReference type="AlphaFoldDB" id="A0A449AUJ0"/>
<dbReference type="Proteomes" id="UP000290815">
    <property type="component" value="Chromosome"/>
</dbReference>
<accession>A0A449AUJ0</accession>
<evidence type="ECO:0000256" key="1">
    <source>
        <dbReference type="SAM" id="MobiDB-lite"/>
    </source>
</evidence>
<proteinExistence type="predicted"/>
<protein>
    <submittedName>
        <fullName evidence="2">Uncharacterized protein</fullName>
    </submittedName>
</protein>
<dbReference type="EMBL" id="LR215024">
    <property type="protein sequence ID" value="VEU70140.1"/>
    <property type="molecule type" value="Genomic_DNA"/>
</dbReference>
<reference evidence="2 3" key="1">
    <citation type="submission" date="2019-01" db="EMBL/GenBank/DDBJ databases">
        <authorList>
            <consortium name="Pathogen Informatics"/>
        </authorList>
    </citation>
    <scope>NUCLEOTIDE SEQUENCE [LARGE SCALE GENOMIC DNA]</scope>
    <source>
        <strain evidence="2 3">NCTC10194</strain>
    </source>
</reference>
<feature type="region of interest" description="Disordered" evidence="1">
    <location>
        <begin position="1"/>
        <end position="23"/>
    </location>
</feature>
<feature type="compositionally biased region" description="Polar residues" evidence="1">
    <location>
        <begin position="12"/>
        <end position="23"/>
    </location>
</feature>
<evidence type="ECO:0000313" key="2">
    <source>
        <dbReference type="EMBL" id="VEU70140.1"/>
    </source>
</evidence>